<dbReference type="OrthoDB" id="5190631at2"/>
<name>A0A426UWX6_9ACTN</name>
<reference evidence="2 3" key="1">
    <citation type="submission" date="2018-12" db="EMBL/GenBank/DDBJ databases">
        <title>Glycomyces sp. YIM 121974 draft genome.</title>
        <authorList>
            <person name="Li Q."/>
        </authorList>
    </citation>
    <scope>NUCLEOTIDE SEQUENCE [LARGE SCALE GENOMIC DNA]</scope>
    <source>
        <strain evidence="2 3">YIM 121974</strain>
    </source>
</reference>
<comment type="caution">
    <text evidence="2">The sequence shown here is derived from an EMBL/GenBank/DDBJ whole genome shotgun (WGS) entry which is preliminary data.</text>
</comment>
<accession>A0A426UWX6</accession>
<dbReference type="EMBL" id="RSEB01000003">
    <property type="protein sequence ID" value="RRR99131.1"/>
    <property type="molecule type" value="Genomic_DNA"/>
</dbReference>
<gene>
    <name evidence="2" type="ORF">EIW28_10295</name>
</gene>
<evidence type="ECO:0000313" key="3">
    <source>
        <dbReference type="Proteomes" id="UP000277256"/>
    </source>
</evidence>
<protein>
    <submittedName>
        <fullName evidence="2">Uncharacterized protein</fullName>
    </submittedName>
</protein>
<dbReference type="AlphaFoldDB" id="A0A426UWX6"/>
<dbReference type="Proteomes" id="UP000277256">
    <property type="component" value="Unassembled WGS sequence"/>
</dbReference>
<evidence type="ECO:0000256" key="1">
    <source>
        <dbReference type="SAM" id="MobiDB-lite"/>
    </source>
</evidence>
<organism evidence="2 3">
    <name type="scientific">Glycomyces terrestris</name>
    <dbReference type="NCBI Taxonomy" id="2493553"/>
    <lineage>
        <taxon>Bacteria</taxon>
        <taxon>Bacillati</taxon>
        <taxon>Actinomycetota</taxon>
        <taxon>Actinomycetes</taxon>
        <taxon>Glycomycetales</taxon>
        <taxon>Glycomycetaceae</taxon>
        <taxon>Glycomyces</taxon>
    </lineage>
</organism>
<sequence length="134" mass="14125">MSEFSISPEHVRAGAQALFAVSEAIYESMKLVADDTAKLDGTVEAAGFTGISECIEASRAWEGDCIAVHRADIEELAMNAAVCAETSQEVDGDVSSAFGQYTDAYFPDGRTAPAPERPGPDPSAQLPRGERVAV</sequence>
<proteinExistence type="predicted"/>
<keyword evidence="3" id="KW-1185">Reference proteome</keyword>
<dbReference type="RefSeq" id="WP_125247650.1">
    <property type="nucleotide sequence ID" value="NZ_RSEB01000003.1"/>
</dbReference>
<feature type="region of interest" description="Disordered" evidence="1">
    <location>
        <begin position="101"/>
        <end position="134"/>
    </location>
</feature>
<evidence type="ECO:0000313" key="2">
    <source>
        <dbReference type="EMBL" id="RRR99131.1"/>
    </source>
</evidence>